<feature type="transmembrane region" description="Helical" evidence="1">
    <location>
        <begin position="375"/>
        <end position="392"/>
    </location>
</feature>
<feature type="transmembrane region" description="Helical" evidence="1">
    <location>
        <begin position="25"/>
        <end position="46"/>
    </location>
</feature>
<evidence type="ECO:0000313" key="3">
    <source>
        <dbReference type="Proteomes" id="UP000316598"/>
    </source>
</evidence>
<feature type="transmembrane region" description="Helical" evidence="1">
    <location>
        <begin position="308"/>
        <end position="326"/>
    </location>
</feature>
<dbReference type="Proteomes" id="UP000316598">
    <property type="component" value="Unassembled WGS sequence"/>
</dbReference>
<keyword evidence="1" id="KW-0812">Transmembrane</keyword>
<protein>
    <recommendedName>
        <fullName evidence="4">Glycosyltransferase RgtA/B/C/D-like domain-containing protein</fullName>
    </recommendedName>
</protein>
<dbReference type="AlphaFoldDB" id="A0A5C5WU63"/>
<keyword evidence="1" id="KW-1133">Transmembrane helix</keyword>
<dbReference type="EMBL" id="SJPI01000001">
    <property type="protein sequence ID" value="TWT53402.1"/>
    <property type="molecule type" value="Genomic_DNA"/>
</dbReference>
<organism evidence="2 3">
    <name type="scientific">Rubripirellula amarantea</name>
    <dbReference type="NCBI Taxonomy" id="2527999"/>
    <lineage>
        <taxon>Bacteria</taxon>
        <taxon>Pseudomonadati</taxon>
        <taxon>Planctomycetota</taxon>
        <taxon>Planctomycetia</taxon>
        <taxon>Pirellulales</taxon>
        <taxon>Pirellulaceae</taxon>
        <taxon>Rubripirellula</taxon>
    </lineage>
</organism>
<feature type="transmembrane region" description="Helical" evidence="1">
    <location>
        <begin position="151"/>
        <end position="170"/>
    </location>
</feature>
<feature type="transmembrane region" description="Helical" evidence="1">
    <location>
        <begin position="268"/>
        <end position="288"/>
    </location>
</feature>
<name>A0A5C5WU63_9BACT</name>
<reference evidence="2 3" key="1">
    <citation type="submission" date="2019-02" db="EMBL/GenBank/DDBJ databases">
        <title>Deep-cultivation of Planctomycetes and their phenomic and genomic characterization uncovers novel biology.</title>
        <authorList>
            <person name="Wiegand S."/>
            <person name="Jogler M."/>
            <person name="Boedeker C."/>
            <person name="Pinto D."/>
            <person name="Vollmers J."/>
            <person name="Rivas-Marin E."/>
            <person name="Kohn T."/>
            <person name="Peeters S.H."/>
            <person name="Heuer A."/>
            <person name="Rast P."/>
            <person name="Oberbeckmann S."/>
            <person name="Bunk B."/>
            <person name="Jeske O."/>
            <person name="Meyerdierks A."/>
            <person name="Storesund J.E."/>
            <person name="Kallscheuer N."/>
            <person name="Luecker S."/>
            <person name="Lage O.M."/>
            <person name="Pohl T."/>
            <person name="Merkel B.J."/>
            <person name="Hornburger P."/>
            <person name="Mueller R.-W."/>
            <person name="Bruemmer F."/>
            <person name="Labrenz M."/>
            <person name="Spormann A.M."/>
            <person name="Op Den Camp H."/>
            <person name="Overmann J."/>
            <person name="Amann R."/>
            <person name="Jetten M.S.M."/>
            <person name="Mascher T."/>
            <person name="Medema M.H."/>
            <person name="Devos D.P."/>
            <person name="Kaster A.-K."/>
            <person name="Ovreas L."/>
            <person name="Rohde M."/>
            <person name="Galperin M.Y."/>
            <person name="Jogler C."/>
        </authorList>
    </citation>
    <scope>NUCLEOTIDE SEQUENCE [LARGE SCALE GENOMIC DNA]</scope>
    <source>
        <strain evidence="2 3">Pla22</strain>
    </source>
</reference>
<gene>
    <name evidence="2" type="ORF">Pla22_10310</name>
</gene>
<comment type="caution">
    <text evidence="2">The sequence shown here is derived from an EMBL/GenBank/DDBJ whole genome shotgun (WGS) entry which is preliminary data.</text>
</comment>
<feature type="transmembrane region" description="Helical" evidence="1">
    <location>
        <begin position="346"/>
        <end position="363"/>
    </location>
</feature>
<evidence type="ECO:0000313" key="2">
    <source>
        <dbReference type="EMBL" id="TWT53402.1"/>
    </source>
</evidence>
<feature type="transmembrane region" description="Helical" evidence="1">
    <location>
        <begin position="404"/>
        <end position="423"/>
    </location>
</feature>
<keyword evidence="1" id="KW-0472">Membrane</keyword>
<dbReference type="RefSeq" id="WP_146513625.1">
    <property type="nucleotide sequence ID" value="NZ_SJPI01000001.1"/>
</dbReference>
<accession>A0A5C5WU63</accession>
<evidence type="ECO:0008006" key="4">
    <source>
        <dbReference type="Google" id="ProtNLM"/>
    </source>
</evidence>
<feature type="transmembrane region" description="Helical" evidence="1">
    <location>
        <begin position="119"/>
        <end position="139"/>
    </location>
</feature>
<sequence length="551" mass="62974">MSFVESNRQQIVGATWTQVLRRESLIFAASAILLAPVILLYGSHYWNAYRSGVHPTGFIQYDMPYYMANARQHFDDGKFSLLYSNPFSPLKESPKIYFQPITLVTAIVLYSCQPDPGTLFVVMGAVFGIVAVRISILLFDQLYGLETLSNKLTLICFVWSAGTFAAWGALRCMVKMPWSFESVMHPDPFDGWWFLNLGRNFCYPTESLYHAMSLGCVVLLIKKRFVLAMVCLAVLAASHPFTGTQFILIVATWMSIECLYVRNPEVPLKALVTTVLIATLHFAYYLLYLPSHQEHVELVSQWTLDWSMKANVMVPAYGIVAALALWRARTPELTRRMLSKDFNRLLLVFFFVSFLLANHEFAITPHQPLHFTRGYIWVPLFLLGAPTLIAIFDRLISMRRLGPLLVGSLMIVMVLDNAVWFAWQMRSQTGFQLEPDERTALEYLSTLPENRQIVSDSHRIGYFATVYTEHLAWHSHASNTPQRYRRVQEASAYLAHDTVPAQMDQGNAVIVLSKSNDRFNEIRDLHRTAAWPSPRYENPSFLVIALDDEPR</sequence>
<feature type="transmembrane region" description="Helical" evidence="1">
    <location>
        <begin position="243"/>
        <end position="261"/>
    </location>
</feature>
<keyword evidence="3" id="KW-1185">Reference proteome</keyword>
<dbReference type="OrthoDB" id="280249at2"/>
<evidence type="ECO:0000256" key="1">
    <source>
        <dbReference type="SAM" id="Phobius"/>
    </source>
</evidence>
<proteinExistence type="predicted"/>